<sequence>MTQSWEPLIFPPSPTCSASTAWKPLPVVIANHFASILTINDPISTSWTTR</sequence>
<gene>
    <name evidence="1" type="ordered locus">RB12760</name>
</gene>
<reference evidence="1 2" key="1">
    <citation type="journal article" date="2003" name="Proc. Natl. Acad. Sci. U.S.A.">
        <title>Complete genome sequence of the marine planctomycete Pirellula sp. strain 1.</title>
        <authorList>
            <person name="Gloeckner F.O."/>
            <person name="Kube M."/>
            <person name="Bauer M."/>
            <person name="Teeling H."/>
            <person name="Lombardot T."/>
            <person name="Ludwig W."/>
            <person name="Gade D."/>
            <person name="Beck A."/>
            <person name="Borzym K."/>
            <person name="Heitmann K."/>
            <person name="Rabus R."/>
            <person name="Schlesner H."/>
            <person name="Amann R."/>
            <person name="Reinhardt R."/>
        </authorList>
    </citation>
    <scope>NUCLEOTIDE SEQUENCE [LARGE SCALE GENOMIC DNA]</scope>
    <source>
        <strain evidence="2">DSM 10527 / NCIMB 13988 / SH1</strain>
    </source>
</reference>
<evidence type="ECO:0000313" key="1">
    <source>
        <dbReference type="EMBL" id="CAD77766.1"/>
    </source>
</evidence>
<dbReference type="HOGENOM" id="CLU_3122037_0_0_0"/>
<name>Q7UI48_RHOBA</name>
<dbReference type="KEGG" id="rba:RB12760"/>
<dbReference type="EnsemblBacteria" id="CAD77766">
    <property type="protein sequence ID" value="CAD77766"/>
    <property type="gene ID" value="RB12760"/>
</dbReference>
<dbReference type="AlphaFoldDB" id="Q7UI48"/>
<protein>
    <submittedName>
        <fullName evidence="1">Uncharacterized protein</fullName>
    </submittedName>
</protein>
<dbReference type="STRING" id="243090.RB12760"/>
<dbReference type="InParanoid" id="Q7UI48"/>
<accession>Q7UI48</accession>
<proteinExistence type="predicted"/>
<keyword evidence="2" id="KW-1185">Reference proteome</keyword>
<dbReference type="Proteomes" id="UP000001025">
    <property type="component" value="Chromosome"/>
</dbReference>
<dbReference type="EMBL" id="BX294155">
    <property type="protein sequence ID" value="CAD77766.1"/>
    <property type="molecule type" value="Genomic_DNA"/>
</dbReference>
<evidence type="ECO:0000313" key="2">
    <source>
        <dbReference type="Proteomes" id="UP000001025"/>
    </source>
</evidence>
<organism evidence="1 2">
    <name type="scientific">Rhodopirellula baltica (strain DSM 10527 / NCIMB 13988 / SH1)</name>
    <dbReference type="NCBI Taxonomy" id="243090"/>
    <lineage>
        <taxon>Bacteria</taxon>
        <taxon>Pseudomonadati</taxon>
        <taxon>Planctomycetota</taxon>
        <taxon>Planctomycetia</taxon>
        <taxon>Pirellulales</taxon>
        <taxon>Pirellulaceae</taxon>
        <taxon>Rhodopirellula</taxon>
    </lineage>
</organism>